<dbReference type="OrthoDB" id="9811076at2"/>
<dbReference type="InterPro" id="IPR038157">
    <property type="entry name" value="FeoA_core_dom"/>
</dbReference>
<evidence type="ECO:0000256" key="1">
    <source>
        <dbReference type="ARBA" id="ARBA00023004"/>
    </source>
</evidence>
<dbReference type="Gene3D" id="2.30.30.90">
    <property type="match status" value="1"/>
</dbReference>
<dbReference type="SUPFAM" id="SSF50037">
    <property type="entry name" value="C-terminal domain of transcriptional repressors"/>
    <property type="match status" value="1"/>
</dbReference>
<gene>
    <name evidence="3" type="ORF">J27TS8_28030</name>
</gene>
<dbReference type="InterPro" id="IPR052713">
    <property type="entry name" value="FeoA"/>
</dbReference>
<sequence length="74" mass="8192">MLAGLRIGKRAKIIDTSGADRLVRRRLLDLGITEGSEVCIKCKMPFGGPFMLESCGQCVGIRRREAQTIKVEEL</sequence>
<name>A0A920BU33_9BACI</name>
<feature type="domain" description="Ferrous iron transporter FeoA-like" evidence="2">
    <location>
        <begin position="1"/>
        <end position="73"/>
    </location>
</feature>
<dbReference type="PANTHER" id="PTHR42954:SF1">
    <property type="entry name" value="FERROUS IRON TRANSPORTER FEOA DOMAIN-CONTAINING PROTEIN"/>
    <property type="match status" value="1"/>
</dbReference>
<organism evidence="3 4">
    <name type="scientific">Robertmurraya siralis</name>
    <dbReference type="NCBI Taxonomy" id="77777"/>
    <lineage>
        <taxon>Bacteria</taxon>
        <taxon>Bacillati</taxon>
        <taxon>Bacillota</taxon>
        <taxon>Bacilli</taxon>
        <taxon>Bacillales</taxon>
        <taxon>Bacillaceae</taxon>
        <taxon>Robertmurraya</taxon>
    </lineage>
</organism>
<proteinExistence type="predicted"/>
<evidence type="ECO:0000259" key="2">
    <source>
        <dbReference type="SMART" id="SM00899"/>
    </source>
</evidence>
<dbReference type="PANTHER" id="PTHR42954">
    <property type="entry name" value="FE(2+) TRANSPORT PROTEIN A"/>
    <property type="match status" value="1"/>
</dbReference>
<dbReference type="Pfam" id="PF04023">
    <property type="entry name" value="FeoA"/>
    <property type="match status" value="1"/>
</dbReference>
<evidence type="ECO:0000313" key="3">
    <source>
        <dbReference type="EMBL" id="GIN62810.1"/>
    </source>
</evidence>
<accession>A0A920BU33</accession>
<keyword evidence="4" id="KW-1185">Reference proteome</keyword>
<dbReference type="SMART" id="SM00899">
    <property type="entry name" value="FeoA"/>
    <property type="match status" value="1"/>
</dbReference>
<evidence type="ECO:0000313" key="4">
    <source>
        <dbReference type="Proteomes" id="UP000682111"/>
    </source>
</evidence>
<dbReference type="InterPro" id="IPR007167">
    <property type="entry name" value="Fe-transptr_FeoA-like"/>
</dbReference>
<comment type="caution">
    <text evidence="3">The sequence shown here is derived from an EMBL/GenBank/DDBJ whole genome shotgun (WGS) entry which is preliminary data.</text>
</comment>
<dbReference type="EMBL" id="BORC01000004">
    <property type="protein sequence ID" value="GIN62810.1"/>
    <property type="molecule type" value="Genomic_DNA"/>
</dbReference>
<dbReference type="GO" id="GO:0046914">
    <property type="term" value="F:transition metal ion binding"/>
    <property type="evidence" value="ECO:0007669"/>
    <property type="project" value="InterPro"/>
</dbReference>
<dbReference type="RefSeq" id="WP_095314810.1">
    <property type="nucleotide sequence ID" value="NZ_BORC01000004.1"/>
</dbReference>
<reference evidence="3" key="1">
    <citation type="submission" date="2021-03" db="EMBL/GenBank/DDBJ databases">
        <title>Antimicrobial resistance genes in bacteria isolated from Japanese honey, and their potential for conferring macrolide and lincosamide resistance in the American foulbrood pathogen Paenibacillus larvae.</title>
        <authorList>
            <person name="Okamoto M."/>
            <person name="Kumagai M."/>
            <person name="Kanamori H."/>
            <person name="Takamatsu D."/>
        </authorList>
    </citation>
    <scope>NUCLEOTIDE SEQUENCE</scope>
    <source>
        <strain evidence="3">J27TS8</strain>
    </source>
</reference>
<dbReference type="Proteomes" id="UP000682111">
    <property type="component" value="Unassembled WGS sequence"/>
</dbReference>
<protein>
    <recommendedName>
        <fullName evidence="2">Ferrous iron transporter FeoA-like domain-containing protein</fullName>
    </recommendedName>
</protein>
<dbReference type="InterPro" id="IPR008988">
    <property type="entry name" value="Transcriptional_repressor_C"/>
</dbReference>
<dbReference type="AlphaFoldDB" id="A0A920BU33"/>
<keyword evidence="1" id="KW-0408">Iron</keyword>